<evidence type="ECO:0000256" key="1">
    <source>
        <dbReference type="PROSITE-ProRule" id="PRU00042"/>
    </source>
</evidence>
<evidence type="ECO:0000256" key="2">
    <source>
        <dbReference type="SAM" id="Coils"/>
    </source>
</evidence>
<name>A0A1D2NGT7_ORCCI</name>
<comment type="caution">
    <text evidence="5">The sequence shown here is derived from an EMBL/GenBank/DDBJ whole genome shotgun (WGS) entry which is preliminary data.</text>
</comment>
<feature type="region of interest" description="Disordered" evidence="3">
    <location>
        <begin position="520"/>
        <end position="544"/>
    </location>
</feature>
<dbReference type="InterPro" id="IPR036236">
    <property type="entry name" value="Znf_C2H2_sf"/>
</dbReference>
<dbReference type="GO" id="GO:0008270">
    <property type="term" value="F:zinc ion binding"/>
    <property type="evidence" value="ECO:0007669"/>
    <property type="project" value="UniProtKB-KW"/>
</dbReference>
<evidence type="ECO:0000313" key="5">
    <source>
        <dbReference type="EMBL" id="ODN04470.1"/>
    </source>
</evidence>
<organism evidence="5 6">
    <name type="scientific">Orchesella cincta</name>
    <name type="common">Springtail</name>
    <name type="synonym">Podura cincta</name>
    <dbReference type="NCBI Taxonomy" id="48709"/>
    <lineage>
        <taxon>Eukaryota</taxon>
        <taxon>Metazoa</taxon>
        <taxon>Ecdysozoa</taxon>
        <taxon>Arthropoda</taxon>
        <taxon>Hexapoda</taxon>
        <taxon>Collembola</taxon>
        <taxon>Entomobryomorpha</taxon>
        <taxon>Entomobryoidea</taxon>
        <taxon>Orchesellidae</taxon>
        <taxon>Orchesellinae</taxon>
        <taxon>Orchesella</taxon>
    </lineage>
</organism>
<keyword evidence="6" id="KW-1185">Reference proteome</keyword>
<sequence length="749" mass="83824">MATMREENINSSCQEGDEIGSFLSSSSFSTDAVANRSHSFTTSDSGVHSDLEASGSGVILKEECTSKGESGIIGESHENSFFSLSPPPVSALSHEEICCGVQSTAGLKQEEVDIQDSEMQTFTQKQQQNFPMIITASYSVPPAIDLAPVHQTVSEISHSRNKKVRYEGSNGAVKVQTTAREMSNRFLSPVPALTPSPAIAANFVQRFPEPMLYSTPGFQFPKRNTPPQTTPAKHLIQSVLRENQQLKLKFNTFRKEAQAKLKERNESIRKLNEDLKENRRKVLELKLQKEVLVAQEHNAFQEIQDDIENLYNKLDAFSQKAEEYLHPNNSDSFAESQLQSDAGNVSNGNESIFKQISNLQQRMDNYEKNHIQQIAISRVREENFQSFMRQTNEKFVQIVEHLVQNDKRKGESSLDDEEDLGATAKLQFSPIHIPADEYSSLDDQVLRATPNCDPPASLFENADIDQGVEASSPPRELSPNKTGHRNILKYARNLKRKRSVLKKSKNEKVLQVLDVKQIDGLKDQDHPPPPALSLPSRLAKGNQKRSDTMPKLIPEHFVLRQCSQRMNLSNDVSAGSFKIAKLTQAGVQTRRSSKAEALMDVENIPPHHLSEIKMNAATSASPMLVNVPHCRDESKPGFTCVCGSKFSGAGGLYVHCVKTMEDEKFACDLCDRRYHYFASLKAHKKTTHKLKLTQQVGCSRCGRVFESKSERQGHHDERGLTCWLSGSYQNKEGQKLRNRTPHAASTSKT</sequence>
<feature type="coiled-coil region" evidence="2">
    <location>
        <begin position="236"/>
        <end position="320"/>
    </location>
</feature>
<dbReference type="PROSITE" id="PS00028">
    <property type="entry name" value="ZINC_FINGER_C2H2_1"/>
    <property type="match status" value="1"/>
</dbReference>
<keyword evidence="1" id="KW-0863">Zinc-finger</keyword>
<feature type="domain" description="C2H2-type" evidence="4">
    <location>
        <begin position="665"/>
        <end position="688"/>
    </location>
</feature>
<protein>
    <submittedName>
        <fullName evidence="5">Zinc finger and BTB domain-containing protein 49</fullName>
    </submittedName>
</protein>
<dbReference type="InterPro" id="IPR013087">
    <property type="entry name" value="Znf_C2H2_type"/>
</dbReference>
<dbReference type="Proteomes" id="UP000094527">
    <property type="component" value="Unassembled WGS sequence"/>
</dbReference>
<evidence type="ECO:0000313" key="6">
    <source>
        <dbReference type="Proteomes" id="UP000094527"/>
    </source>
</evidence>
<reference evidence="5 6" key="1">
    <citation type="journal article" date="2016" name="Genome Biol. Evol.">
        <title>Gene Family Evolution Reflects Adaptation to Soil Environmental Stressors in the Genome of the Collembolan Orchesella cincta.</title>
        <authorList>
            <person name="Faddeeva-Vakhrusheva A."/>
            <person name="Derks M.F."/>
            <person name="Anvar S.Y."/>
            <person name="Agamennone V."/>
            <person name="Suring W."/>
            <person name="Smit S."/>
            <person name="van Straalen N.M."/>
            <person name="Roelofs D."/>
        </authorList>
    </citation>
    <scope>NUCLEOTIDE SEQUENCE [LARGE SCALE GENOMIC DNA]</scope>
    <source>
        <tissue evidence="5">Mixed pool</tissue>
    </source>
</reference>
<dbReference type="EMBL" id="LJIJ01000042">
    <property type="protein sequence ID" value="ODN04470.1"/>
    <property type="molecule type" value="Genomic_DNA"/>
</dbReference>
<dbReference type="PROSITE" id="PS50157">
    <property type="entry name" value="ZINC_FINGER_C2H2_2"/>
    <property type="match status" value="1"/>
</dbReference>
<gene>
    <name evidence="5" type="ORF">Ocin01_02173</name>
</gene>
<evidence type="ECO:0000259" key="4">
    <source>
        <dbReference type="PROSITE" id="PS50157"/>
    </source>
</evidence>
<keyword evidence="1" id="KW-0479">Metal-binding</keyword>
<dbReference type="AlphaFoldDB" id="A0A1D2NGT7"/>
<accession>A0A1D2NGT7</accession>
<keyword evidence="1" id="KW-0862">Zinc</keyword>
<proteinExistence type="predicted"/>
<dbReference type="SUPFAM" id="SSF57667">
    <property type="entry name" value="beta-beta-alpha zinc fingers"/>
    <property type="match status" value="1"/>
</dbReference>
<keyword evidence="2" id="KW-0175">Coiled coil</keyword>
<evidence type="ECO:0000256" key="3">
    <source>
        <dbReference type="SAM" id="MobiDB-lite"/>
    </source>
</evidence>
<dbReference type="Gene3D" id="3.30.160.60">
    <property type="entry name" value="Classic Zinc Finger"/>
    <property type="match status" value="1"/>
</dbReference>